<evidence type="ECO:0000313" key="2">
    <source>
        <dbReference type="Proteomes" id="UP000218103"/>
    </source>
</evidence>
<reference evidence="2" key="1">
    <citation type="submission" date="2017-09" db="EMBL/GenBank/DDBJ databases">
        <title>FDA dAtabase for Regulatory Grade micrObial Sequences (FDA-ARGOS): Supporting development and validation of Infectious Disease Dx tests.</title>
        <authorList>
            <person name="Minogue T."/>
            <person name="Wolcott M."/>
            <person name="Wasieloski L."/>
            <person name="Aguilar W."/>
            <person name="Moore D."/>
            <person name="Tallon L.J."/>
            <person name="Sadzewicz L."/>
            <person name="Ott S."/>
            <person name="Zhao X."/>
            <person name="Nagaraj S."/>
            <person name="Vavikolanu K."/>
            <person name="Aluvathingal J."/>
            <person name="Nadendla S."/>
            <person name="Sichtig H."/>
        </authorList>
    </citation>
    <scope>NUCLEOTIDE SEQUENCE [LARGE SCALE GENOMIC DNA]</scope>
    <source>
        <strain evidence="2">FDAARGOS_388</strain>
    </source>
</reference>
<accession>A0ABM6NRY1</accession>
<sequence length="137" mass="14929">MEKRDGLQDLFGEVISVYTREQAIADGVLIDVTAEANDAGFKVPVALTAAVWADVVAWSAEDSARQIQQDERGRLNDLLWAAATLARHHTGNRMPFQHHRVPRGGNGVRRTPIALVMTIGPGDNAEPVVTVMFPSDD</sequence>
<protein>
    <submittedName>
        <fullName evidence="1">Uncharacterized protein</fullName>
    </submittedName>
</protein>
<gene>
    <name evidence="1" type="ORF">CO711_08180</name>
</gene>
<dbReference type="Proteomes" id="UP000218103">
    <property type="component" value="Chromosome 1"/>
</dbReference>
<evidence type="ECO:0000313" key="1">
    <source>
        <dbReference type="EMBL" id="ATF77427.1"/>
    </source>
</evidence>
<dbReference type="EMBL" id="CP023518">
    <property type="protein sequence ID" value="ATF77427.1"/>
    <property type="molecule type" value="Genomic_DNA"/>
</dbReference>
<organism evidence="1 2">
    <name type="scientific">Burkholderia cepacia</name>
    <name type="common">Pseudomonas cepacia</name>
    <dbReference type="NCBI Taxonomy" id="292"/>
    <lineage>
        <taxon>Bacteria</taxon>
        <taxon>Pseudomonadati</taxon>
        <taxon>Pseudomonadota</taxon>
        <taxon>Betaproteobacteria</taxon>
        <taxon>Burkholderiales</taxon>
        <taxon>Burkholderiaceae</taxon>
        <taxon>Burkholderia</taxon>
        <taxon>Burkholderia cepacia complex</taxon>
    </lineage>
</organism>
<name>A0ABM6NRY1_BURCE</name>
<dbReference type="Pfam" id="PF20213">
    <property type="entry name" value="DUF6573"/>
    <property type="match status" value="1"/>
</dbReference>
<proteinExistence type="predicted"/>
<keyword evidence="2" id="KW-1185">Reference proteome</keyword>
<dbReference type="InterPro" id="IPR046480">
    <property type="entry name" value="DUF6573"/>
</dbReference>
<dbReference type="RefSeq" id="WP_027788838.1">
    <property type="nucleotide sequence ID" value="NZ_BCNU01000026.1"/>
</dbReference>